<dbReference type="GO" id="GO:0005886">
    <property type="term" value="C:plasma membrane"/>
    <property type="evidence" value="ECO:0007669"/>
    <property type="project" value="UniProtKB-SubCell"/>
</dbReference>
<dbReference type="GO" id="GO:0015171">
    <property type="term" value="F:amino acid transmembrane transporter activity"/>
    <property type="evidence" value="ECO:0007669"/>
    <property type="project" value="TreeGrafter"/>
</dbReference>
<evidence type="ECO:0000256" key="4">
    <source>
        <dbReference type="ARBA" id="ARBA00022989"/>
    </source>
</evidence>
<keyword evidence="3" id="KW-0812">Transmembrane</keyword>
<dbReference type="InterPro" id="IPR001123">
    <property type="entry name" value="LeuE-type"/>
</dbReference>
<dbReference type="RefSeq" id="WP_161673348.1">
    <property type="nucleotide sequence ID" value="NZ_JAABLP010000001.1"/>
</dbReference>
<gene>
    <name evidence="6" type="ORF">GWI72_07310</name>
</gene>
<dbReference type="Pfam" id="PF01810">
    <property type="entry name" value="LysE"/>
    <property type="match status" value="1"/>
</dbReference>
<evidence type="ECO:0000256" key="2">
    <source>
        <dbReference type="ARBA" id="ARBA00022475"/>
    </source>
</evidence>
<accession>A0A7X5J8P0</accession>
<dbReference type="AlphaFoldDB" id="A0A7X5J8P0"/>
<name>A0A7X5J8P0_9HYPH</name>
<dbReference type="PANTHER" id="PTHR30086">
    <property type="entry name" value="ARGININE EXPORTER PROTEIN ARGO"/>
    <property type="match status" value="1"/>
</dbReference>
<evidence type="ECO:0000256" key="3">
    <source>
        <dbReference type="ARBA" id="ARBA00022692"/>
    </source>
</evidence>
<dbReference type="EMBL" id="JAABLQ010000001">
    <property type="protein sequence ID" value="NBN78072.1"/>
    <property type="molecule type" value="Genomic_DNA"/>
</dbReference>
<keyword evidence="2" id="KW-1003">Cell membrane</keyword>
<evidence type="ECO:0000256" key="1">
    <source>
        <dbReference type="ARBA" id="ARBA00004651"/>
    </source>
</evidence>
<comment type="subcellular location">
    <subcellularLocation>
        <location evidence="1">Cell membrane</location>
        <topology evidence="1">Multi-pass membrane protein</topology>
    </subcellularLocation>
</comment>
<evidence type="ECO:0000313" key="7">
    <source>
        <dbReference type="Proteomes" id="UP000586722"/>
    </source>
</evidence>
<dbReference type="Proteomes" id="UP000586722">
    <property type="component" value="Unassembled WGS sequence"/>
</dbReference>
<keyword evidence="7" id="KW-1185">Reference proteome</keyword>
<organism evidence="6 7">
    <name type="scientific">Pannonibacter tanglangensis</name>
    <dbReference type="NCBI Taxonomy" id="2750084"/>
    <lineage>
        <taxon>Bacteria</taxon>
        <taxon>Pseudomonadati</taxon>
        <taxon>Pseudomonadota</taxon>
        <taxon>Alphaproteobacteria</taxon>
        <taxon>Hyphomicrobiales</taxon>
        <taxon>Stappiaceae</taxon>
        <taxon>Pannonibacter</taxon>
    </lineage>
</organism>
<keyword evidence="4" id="KW-1133">Transmembrane helix</keyword>
<dbReference type="PIRSF" id="PIRSF006324">
    <property type="entry name" value="LeuE"/>
    <property type="match status" value="1"/>
</dbReference>
<proteinExistence type="predicted"/>
<evidence type="ECO:0000313" key="6">
    <source>
        <dbReference type="EMBL" id="NBN78072.1"/>
    </source>
</evidence>
<keyword evidence="5" id="KW-0472">Membrane</keyword>
<reference evidence="7" key="1">
    <citation type="submission" date="2020-01" db="EMBL/GenBank/DDBJ databases">
        <authorList>
            <person name="Fang Y."/>
            <person name="Sun R."/>
            <person name="Nie L."/>
            <person name="He J."/>
            <person name="Hao L."/>
            <person name="Wang L."/>
            <person name="Su S."/>
            <person name="Lv E."/>
            <person name="Zhang Z."/>
            <person name="Xie R."/>
            <person name="Liu H."/>
        </authorList>
    </citation>
    <scope>NUCLEOTIDE SEQUENCE [LARGE SCALE GENOMIC DNA]</scope>
    <source>
        <strain evidence="7">XCT-53</strain>
    </source>
</reference>
<comment type="caution">
    <text evidence="6">The sequence shown here is derived from an EMBL/GenBank/DDBJ whole genome shotgun (WGS) entry which is preliminary data.</text>
</comment>
<evidence type="ECO:0000256" key="5">
    <source>
        <dbReference type="ARBA" id="ARBA00023136"/>
    </source>
</evidence>
<sequence length="214" mass="22258">MSFVPETGVLLSFTVAAIVLIFTPGPDMTLQLSKTLMHGRLAGWVCFAGAVAGNVVHTVLAAVGISVLLATSPTAFLVLKVVGAAYLVWLAVEAVRHGSALSIEEGKAPPVPLGKLFGQAVLTNLLNPKVVLFFVTFLPQFVSAGDPAATGKLFFLGMYFVLLTLPFGIGMVAGAGAISRALRTSPRAVRAFDWLFAGVMGAFAAKLLTARAAL</sequence>
<protein>
    <submittedName>
        <fullName evidence="6">LysE family transporter</fullName>
    </submittedName>
</protein>
<dbReference type="PANTHER" id="PTHR30086:SF20">
    <property type="entry name" value="ARGININE EXPORTER PROTEIN ARGO-RELATED"/>
    <property type="match status" value="1"/>
</dbReference>